<dbReference type="KEGG" id="pgri:PgNI_05177"/>
<evidence type="ECO:0000313" key="2">
    <source>
        <dbReference type="RefSeq" id="XP_030982733.1"/>
    </source>
</evidence>
<reference evidence="2" key="3">
    <citation type="submission" date="2025-08" db="UniProtKB">
        <authorList>
            <consortium name="RefSeq"/>
        </authorList>
    </citation>
    <scope>IDENTIFICATION</scope>
    <source>
        <strain evidence="2">NI907</strain>
    </source>
</reference>
<organism evidence="1 2">
    <name type="scientific">Pyricularia grisea</name>
    <name type="common">Crabgrass-specific blast fungus</name>
    <name type="synonym">Magnaporthe grisea</name>
    <dbReference type="NCBI Taxonomy" id="148305"/>
    <lineage>
        <taxon>Eukaryota</taxon>
        <taxon>Fungi</taxon>
        <taxon>Dikarya</taxon>
        <taxon>Ascomycota</taxon>
        <taxon>Pezizomycotina</taxon>
        <taxon>Sordariomycetes</taxon>
        <taxon>Sordariomycetidae</taxon>
        <taxon>Magnaporthales</taxon>
        <taxon>Pyriculariaceae</taxon>
        <taxon>Pyricularia</taxon>
    </lineage>
</organism>
<name>A0A6P8B6G0_PYRGI</name>
<protein>
    <submittedName>
        <fullName evidence="2">Uncharacterized protein</fullName>
    </submittedName>
</protein>
<sequence length="202" mass="21980">MPAAFSCLLPGGLQRTTNRWDITSATDGFFARMSGALDISIERELRLMAVETPVPVGGGAAWKLVEMVTSGCAMGMLVTMRKCVESEWRDEHTNLDFRSKDQLVELLDLPNSIYALDMREVNSLFILAAVSALWSHRHWGCGPKNAANYCLEDLVNTDQVKPAAPGPPAVVHNGAALDGRPGHALCNVLGQRPVQGRRDPRG</sequence>
<gene>
    <name evidence="2" type="ORF">PgNI_05177</name>
</gene>
<dbReference type="RefSeq" id="XP_030982733.1">
    <property type="nucleotide sequence ID" value="XM_031125214.1"/>
</dbReference>
<accession>A0A6P8B6G0</accession>
<dbReference type="AlphaFoldDB" id="A0A6P8B6G0"/>
<reference evidence="1 2" key="1">
    <citation type="journal article" date="2019" name="Mol. Biol. Evol.">
        <title>Blast fungal genomes show frequent chromosomal changes, gene gains and losses, and effector gene turnover.</title>
        <authorList>
            <person name="Gomez Luciano L.B."/>
            <person name="Jason Tsai I."/>
            <person name="Chuma I."/>
            <person name="Tosa Y."/>
            <person name="Chen Y.H."/>
            <person name="Li J.Y."/>
            <person name="Li M.Y."/>
            <person name="Jade Lu M.Y."/>
            <person name="Nakayashiki H."/>
            <person name="Li W.H."/>
        </authorList>
    </citation>
    <scope>NUCLEOTIDE SEQUENCE [LARGE SCALE GENOMIC DNA]</scope>
    <source>
        <strain evidence="1 2">NI907</strain>
    </source>
</reference>
<dbReference type="Proteomes" id="UP000515153">
    <property type="component" value="Chromosome I"/>
</dbReference>
<reference evidence="2" key="2">
    <citation type="submission" date="2019-10" db="EMBL/GenBank/DDBJ databases">
        <authorList>
            <consortium name="NCBI Genome Project"/>
        </authorList>
    </citation>
    <scope>NUCLEOTIDE SEQUENCE</scope>
    <source>
        <strain evidence="2">NI907</strain>
    </source>
</reference>
<dbReference type="GeneID" id="41960123"/>
<evidence type="ECO:0000313" key="1">
    <source>
        <dbReference type="Proteomes" id="UP000515153"/>
    </source>
</evidence>
<proteinExistence type="predicted"/>
<keyword evidence="1" id="KW-1185">Reference proteome</keyword>